<feature type="domain" description="F-box associated beta-propeller type 3" evidence="1">
    <location>
        <begin position="8"/>
        <end position="280"/>
    </location>
</feature>
<reference evidence="2 3" key="1">
    <citation type="journal article" date="2013" name="Front. Plant Sci.">
        <title>The Reference Genome of the Halophytic Plant Eutrema salsugineum.</title>
        <authorList>
            <person name="Yang R."/>
            <person name="Jarvis D.E."/>
            <person name="Chen H."/>
            <person name="Beilstein M.A."/>
            <person name="Grimwood J."/>
            <person name="Jenkins J."/>
            <person name="Shu S."/>
            <person name="Prochnik S."/>
            <person name="Xin M."/>
            <person name="Ma C."/>
            <person name="Schmutz J."/>
            <person name="Wing R.A."/>
            <person name="Mitchell-Olds T."/>
            <person name="Schumaker K.S."/>
            <person name="Wang X."/>
        </authorList>
    </citation>
    <scope>NUCLEOTIDE SEQUENCE [LARGE SCALE GENOMIC DNA]</scope>
</reference>
<dbReference type="Gramene" id="ESQ33541">
    <property type="protein sequence ID" value="ESQ33541"/>
    <property type="gene ID" value="EUTSA_v10009303mg"/>
</dbReference>
<sequence>TKSSLVVAFDFHSEFRGYKEYEDTCSYVSGLIYFSHMGSKDSGYVDVILNPITGKYASLTKPRQNIYSCSYLGFDPIDKQFKVLSKAYPLCSNWDPHRILTLGAGKLRWRSKINFPGYKFGFSKRICINGVLFHLAKTDYEIHIVCFDVRSEKFKFIDTGSHHALSGKFVNYKGKLGVISLNFDKADNTAELRMWVLEDVENPKWSKHVYTWPKHAPVNPYYVSIAGVTATGDIILTMDNFYPNSPFYVLYFNPERSTLQSVEIQGLGNSGAVYAFVDHVEDLNANEPLKFCSISEEGASDN</sequence>
<gene>
    <name evidence="2" type="ORF">EUTSA_v10009303mg</name>
</gene>
<evidence type="ECO:0000313" key="3">
    <source>
        <dbReference type="Proteomes" id="UP000030689"/>
    </source>
</evidence>
<dbReference type="Pfam" id="PF08268">
    <property type="entry name" value="FBA_3"/>
    <property type="match status" value="1"/>
</dbReference>
<dbReference type="NCBIfam" id="TIGR01640">
    <property type="entry name" value="F_box_assoc_1"/>
    <property type="match status" value="1"/>
</dbReference>
<dbReference type="EMBL" id="KI517683">
    <property type="protein sequence ID" value="ESQ33541.1"/>
    <property type="molecule type" value="Genomic_DNA"/>
</dbReference>
<accession>V4MPK4</accession>
<dbReference type="OMA" id="GFSKRIC"/>
<name>V4MPK4_EUTSA</name>
<evidence type="ECO:0000259" key="1">
    <source>
        <dbReference type="Pfam" id="PF08268"/>
    </source>
</evidence>
<feature type="non-terminal residue" evidence="2">
    <location>
        <position position="1"/>
    </location>
</feature>
<dbReference type="PANTHER" id="PTHR31111">
    <property type="entry name" value="BNAA05G37150D PROTEIN-RELATED"/>
    <property type="match status" value="1"/>
</dbReference>
<keyword evidence="3" id="KW-1185">Reference proteome</keyword>
<dbReference type="AlphaFoldDB" id="V4MPK4"/>
<dbReference type="PANTHER" id="PTHR31111:SF130">
    <property type="entry name" value="F-BOX ASSOCIATED UBIQUITINATION EFFECTOR FAMILY PROTEIN"/>
    <property type="match status" value="1"/>
</dbReference>
<dbReference type="KEGG" id="eus:EUTSA_v10009303mg"/>
<dbReference type="Proteomes" id="UP000030689">
    <property type="component" value="Unassembled WGS sequence"/>
</dbReference>
<dbReference type="InterPro" id="IPR013187">
    <property type="entry name" value="F-box-assoc_dom_typ3"/>
</dbReference>
<dbReference type="InterPro" id="IPR017451">
    <property type="entry name" value="F-box-assoc_interact_dom"/>
</dbReference>
<proteinExistence type="predicted"/>
<protein>
    <recommendedName>
        <fullName evidence="1">F-box associated beta-propeller type 3 domain-containing protein</fullName>
    </recommendedName>
</protein>
<evidence type="ECO:0000313" key="2">
    <source>
        <dbReference type="EMBL" id="ESQ33541.1"/>
    </source>
</evidence>
<organism evidence="2 3">
    <name type="scientific">Eutrema salsugineum</name>
    <name type="common">Saltwater cress</name>
    <name type="synonym">Sisymbrium salsugineum</name>
    <dbReference type="NCBI Taxonomy" id="72664"/>
    <lineage>
        <taxon>Eukaryota</taxon>
        <taxon>Viridiplantae</taxon>
        <taxon>Streptophyta</taxon>
        <taxon>Embryophyta</taxon>
        <taxon>Tracheophyta</taxon>
        <taxon>Spermatophyta</taxon>
        <taxon>Magnoliopsida</taxon>
        <taxon>eudicotyledons</taxon>
        <taxon>Gunneridae</taxon>
        <taxon>Pentapetalae</taxon>
        <taxon>rosids</taxon>
        <taxon>malvids</taxon>
        <taxon>Brassicales</taxon>
        <taxon>Brassicaceae</taxon>
        <taxon>Eutremeae</taxon>
        <taxon>Eutrema</taxon>
    </lineage>
</organism>